<keyword evidence="4" id="KW-1185">Reference proteome</keyword>
<feature type="domain" description="ABC-type glycine betaine transport system substrate-binding" evidence="2">
    <location>
        <begin position="28"/>
        <end position="311"/>
    </location>
</feature>
<organism evidence="3 4">
    <name type="scientific">Litoreibacter meonggei</name>
    <dbReference type="NCBI Taxonomy" id="1049199"/>
    <lineage>
        <taxon>Bacteria</taxon>
        <taxon>Pseudomonadati</taxon>
        <taxon>Pseudomonadota</taxon>
        <taxon>Alphaproteobacteria</taxon>
        <taxon>Rhodobacterales</taxon>
        <taxon>Roseobacteraceae</taxon>
        <taxon>Litoreibacter</taxon>
    </lineage>
</organism>
<dbReference type="GO" id="GO:0022857">
    <property type="term" value="F:transmembrane transporter activity"/>
    <property type="evidence" value="ECO:0007669"/>
    <property type="project" value="InterPro"/>
</dbReference>
<evidence type="ECO:0000259" key="2">
    <source>
        <dbReference type="Pfam" id="PF04069"/>
    </source>
</evidence>
<evidence type="ECO:0000313" key="4">
    <source>
        <dbReference type="Proteomes" id="UP000269157"/>
    </source>
</evidence>
<dbReference type="Gene3D" id="3.10.105.10">
    <property type="entry name" value="Dipeptide-binding Protein, Domain 3"/>
    <property type="match status" value="2"/>
</dbReference>
<dbReference type="GO" id="GO:0043190">
    <property type="term" value="C:ATP-binding cassette (ABC) transporter complex"/>
    <property type="evidence" value="ECO:0007669"/>
    <property type="project" value="InterPro"/>
</dbReference>
<feature type="signal peptide" evidence="1">
    <location>
        <begin position="1"/>
        <end position="25"/>
    </location>
</feature>
<feature type="chain" id="PRO_5019859176" evidence="1">
    <location>
        <begin position="26"/>
        <end position="323"/>
    </location>
</feature>
<keyword evidence="1" id="KW-0732">Signal</keyword>
<dbReference type="AlphaFoldDB" id="A0A497WLT1"/>
<dbReference type="Gene3D" id="3.40.190.100">
    <property type="entry name" value="Glycine betaine-binding periplasmic protein, domain 2"/>
    <property type="match status" value="1"/>
</dbReference>
<dbReference type="CDD" id="cd13642">
    <property type="entry name" value="PBP2_BCP_1"/>
    <property type="match status" value="1"/>
</dbReference>
<evidence type="ECO:0000313" key="3">
    <source>
        <dbReference type="EMBL" id="RLJ52136.1"/>
    </source>
</evidence>
<dbReference type="EMBL" id="RCCE01000003">
    <property type="protein sequence ID" value="RLJ52136.1"/>
    <property type="molecule type" value="Genomic_DNA"/>
</dbReference>
<reference evidence="3 4" key="1">
    <citation type="submission" date="2018-10" db="EMBL/GenBank/DDBJ databases">
        <title>Genomic Encyclopedia of Archaeal and Bacterial Type Strains, Phase II (KMG-II): from individual species to whole genera.</title>
        <authorList>
            <person name="Goeker M."/>
        </authorList>
    </citation>
    <scope>NUCLEOTIDE SEQUENCE [LARGE SCALE GENOMIC DNA]</scope>
    <source>
        <strain evidence="3 4">DSM 29466</strain>
    </source>
</reference>
<accession>A0A497WLT1</accession>
<dbReference type="Pfam" id="PF04069">
    <property type="entry name" value="OpuAC"/>
    <property type="match status" value="1"/>
</dbReference>
<dbReference type="InterPro" id="IPR007210">
    <property type="entry name" value="ABC_Gly_betaine_transp_sub-bd"/>
</dbReference>
<proteinExistence type="predicted"/>
<dbReference type="OrthoDB" id="9787902at2"/>
<comment type="caution">
    <text evidence="3">The sequence shown here is derived from an EMBL/GenBank/DDBJ whole genome shotgun (WGS) entry which is preliminary data.</text>
</comment>
<evidence type="ECO:0000256" key="1">
    <source>
        <dbReference type="SAM" id="SignalP"/>
    </source>
</evidence>
<protein>
    <submittedName>
        <fullName evidence="3">Glycine betaine/proline transport system substrate-binding protein</fullName>
    </submittedName>
</protein>
<gene>
    <name evidence="3" type="ORF">BCF46_2364</name>
</gene>
<dbReference type="SUPFAM" id="SSF53850">
    <property type="entry name" value="Periplasmic binding protein-like II"/>
    <property type="match status" value="1"/>
</dbReference>
<dbReference type="RefSeq" id="WP_121024361.1">
    <property type="nucleotide sequence ID" value="NZ_RCCE01000003.1"/>
</dbReference>
<sequence>MSLKKTLMTATLASAIGIFSVPAFAAEEVKIGVPSWTGAQAIAHLLGAVVEMRIGGTAEMVPGNNATIFQAMDQGKGDIDVHPDVWLPNQESFTKKYVDGAGTVTLSSNPYEGNQGFCVSQDFAKANSITDIADLGRPDVAALMDSDGNGKGEMWIGAPGWASANVNEVKTRDYGLLDFVEPIRAEESVKTARIKDSIAKGEGYAFYCYKPHAVWYMFDVEMLSEPAYDPAKYTMIQPSDDPDWYTKSNVASKDALKNVQIAWSNSLAARSPAIAEFFERFSLTADDVSNFAFEISGKGREPAEVAREWVEANPERVDAWLGL</sequence>
<name>A0A497WLT1_9RHOB</name>
<dbReference type="Proteomes" id="UP000269157">
    <property type="component" value="Unassembled WGS sequence"/>
</dbReference>